<evidence type="ECO:0000313" key="6">
    <source>
        <dbReference type="EMBL" id="KKT71678.1"/>
    </source>
</evidence>
<keyword evidence="3 5" id="KW-1133">Transmembrane helix</keyword>
<evidence type="ECO:0000256" key="5">
    <source>
        <dbReference type="SAM" id="Phobius"/>
    </source>
</evidence>
<sequence length="112" mass="12458">MENEPIISKNSKDIEENKLLAAIGYLGILCLIPLLAKKDSAFCQFHGKQGLVIFIVWIVLSFINILPFIGQIIWLLGSLVLAVLVVMGMIHALNGEEWEVPVLGQYAKQIKL</sequence>
<dbReference type="AlphaFoldDB" id="A0A0G1JJX1"/>
<accession>A0A0G1JJX1</accession>
<evidence type="ECO:0000256" key="3">
    <source>
        <dbReference type="ARBA" id="ARBA00022989"/>
    </source>
</evidence>
<evidence type="ECO:0000256" key="4">
    <source>
        <dbReference type="ARBA" id="ARBA00023136"/>
    </source>
</evidence>
<evidence type="ECO:0000313" key="7">
    <source>
        <dbReference type="Proteomes" id="UP000034154"/>
    </source>
</evidence>
<feature type="transmembrane region" description="Helical" evidence="5">
    <location>
        <begin position="48"/>
        <end position="66"/>
    </location>
</feature>
<dbReference type="InterPro" id="IPR019109">
    <property type="entry name" value="MamF_MmsF"/>
</dbReference>
<reference evidence="6 7" key="1">
    <citation type="journal article" date="2015" name="Nature">
        <title>rRNA introns, odd ribosomes, and small enigmatic genomes across a large radiation of phyla.</title>
        <authorList>
            <person name="Brown C.T."/>
            <person name="Hug L.A."/>
            <person name="Thomas B.C."/>
            <person name="Sharon I."/>
            <person name="Castelle C.J."/>
            <person name="Singh A."/>
            <person name="Wilkins M.J."/>
            <person name="Williams K.H."/>
            <person name="Banfield J.F."/>
        </authorList>
    </citation>
    <scope>NUCLEOTIDE SEQUENCE [LARGE SCALE GENOMIC DNA]</scope>
</reference>
<proteinExistence type="predicted"/>
<comment type="caution">
    <text evidence="6">The sequence shown here is derived from an EMBL/GenBank/DDBJ whole genome shotgun (WGS) entry which is preliminary data.</text>
</comment>
<dbReference type="Proteomes" id="UP000034154">
    <property type="component" value="Unassembled WGS sequence"/>
</dbReference>
<keyword evidence="2 5" id="KW-0812">Transmembrane</keyword>
<feature type="transmembrane region" description="Helical" evidence="5">
    <location>
        <begin position="72"/>
        <end position="93"/>
    </location>
</feature>
<evidence type="ECO:0000256" key="2">
    <source>
        <dbReference type="ARBA" id="ARBA00022692"/>
    </source>
</evidence>
<organism evidence="6 7">
    <name type="scientific">Candidatus Uhrbacteria bacterium GW2011_GWF2_44_350</name>
    <dbReference type="NCBI Taxonomy" id="1619000"/>
    <lineage>
        <taxon>Bacteria</taxon>
        <taxon>Candidatus Uhriibacteriota</taxon>
    </lineage>
</organism>
<protein>
    <recommendedName>
        <fullName evidence="8">Chloroplast import component protein (Tic20)</fullName>
    </recommendedName>
</protein>
<name>A0A0G1JJX1_9BACT</name>
<feature type="transmembrane region" description="Helical" evidence="5">
    <location>
        <begin position="19"/>
        <end position="36"/>
    </location>
</feature>
<keyword evidence="4 5" id="KW-0472">Membrane</keyword>
<evidence type="ECO:0000256" key="1">
    <source>
        <dbReference type="ARBA" id="ARBA00004141"/>
    </source>
</evidence>
<dbReference type="Pfam" id="PF09685">
    <property type="entry name" value="MamF_MmsF"/>
    <property type="match status" value="1"/>
</dbReference>
<gene>
    <name evidence="6" type="ORF">UW63_C0011G0009</name>
</gene>
<evidence type="ECO:0008006" key="8">
    <source>
        <dbReference type="Google" id="ProtNLM"/>
    </source>
</evidence>
<comment type="subcellular location">
    <subcellularLocation>
        <location evidence="1">Membrane</location>
        <topology evidence="1">Multi-pass membrane protein</topology>
    </subcellularLocation>
</comment>
<dbReference type="EMBL" id="LCJB01000011">
    <property type="protein sequence ID" value="KKT71678.1"/>
    <property type="molecule type" value="Genomic_DNA"/>
</dbReference>